<gene>
    <name evidence="10" type="ORF">BD289DRAFT_373389</name>
</gene>
<evidence type="ECO:0000313" key="11">
    <source>
        <dbReference type="Proteomes" id="UP000241462"/>
    </source>
</evidence>
<keyword evidence="4 9" id="KW-0812">Transmembrane</keyword>
<evidence type="ECO:0000256" key="5">
    <source>
        <dbReference type="ARBA" id="ARBA00022989"/>
    </source>
</evidence>
<dbReference type="GO" id="GO:0005886">
    <property type="term" value="C:plasma membrane"/>
    <property type="evidence" value="ECO:0007669"/>
    <property type="project" value="UniProtKB-SubCell"/>
</dbReference>
<organism evidence="10 11">
    <name type="scientific">Coniella lustricola</name>
    <dbReference type="NCBI Taxonomy" id="2025994"/>
    <lineage>
        <taxon>Eukaryota</taxon>
        <taxon>Fungi</taxon>
        <taxon>Dikarya</taxon>
        <taxon>Ascomycota</taxon>
        <taxon>Pezizomycotina</taxon>
        <taxon>Sordariomycetes</taxon>
        <taxon>Sordariomycetidae</taxon>
        <taxon>Diaporthales</taxon>
        <taxon>Schizoparmaceae</taxon>
        <taxon>Coniella</taxon>
    </lineage>
</organism>
<dbReference type="PANTHER" id="PTHR33281">
    <property type="entry name" value="UPF0187 PROTEIN YNEE"/>
    <property type="match status" value="1"/>
</dbReference>
<feature type="compositionally biased region" description="Low complexity" evidence="8">
    <location>
        <begin position="8"/>
        <end position="37"/>
    </location>
</feature>
<dbReference type="PANTHER" id="PTHR33281:SF19">
    <property type="entry name" value="VOLTAGE-DEPENDENT ANION CHANNEL-FORMING PROTEIN YNEE"/>
    <property type="match status" value="1"/>
</dbReference>
<feature type="transmembrane region" description="Helical" evidence="9">
    <location>
        <begin position="90"/>
        <end position="107"/>
    </location>
</feature>
<keyword evidence="11" id="KW-1185">Reference proteome</keyword>
<evidence type="ECO:0000256" key="1">
    <source>
        <dbReference type="ARBA" id="ARBA00004651"/>
    </source>
</evidence>
<keyword evidence="5 9" id="KW-1133">Transmembrane helix</keyword>
<dbReference type="EMBL" id="KZ678518">
    <property type="protein sequence ID" value="PSR80852.1"/>
    <property type="molecule type" value="Genomic_DNA"/>
</dbReference>
<keyword evidence="6" id="KW-0406">Ion transport</keyword>
<evidence type="ECO:0000256" key="2">
    <source>
        <dbReference type="ARBA" id="ARBA00022448"/>
    </source>
</evidence>
<dbReference type="OrthoDB" id="1368at2759"/>
<evidence type="ECO:0000256" key="7">
    <source>
        <dbReference type="ARBA" id="ARBA00023136"/>
    </source>
</evidence>
<protein>
    <submittedName>
        <fullName evidence="10">Membrane protein</fullName>
    </submittedName>
</protein>
<feature type="region of interest" description="Disordered" evidence="8">
    <location>
        <begin position="1"/>
        <end position="38"/>
    </location>
</feature>
<evidence type="ECO:0000256" key="8">
    <source>
        <dbReference type="SAM" id="MobiDB-lite"/>
    </source>
</evidence>
<dbReference type="GO" id="GO:0005254">
    <property type="term" value="F:chloride channel activity"/>
    <property type="evidence" value="ECO:0007669"/>
    <property type="project" value="InterPro"/>
</dbReference>
<keyword evidence="7 9" id="KW-0472">Membrane</keyword>
<evidence type="ECO:0000256" key="4">
    <source>
        <dbReference type="ARBA" id="ARBA00022692"/>
    </source>
</evidence>
<dbReference type="Proteomes" id="UP000241462">
    <property type="component" value="Unassembled WGS sequence"/>
</dbReference>
<proteinExistence type="predicted"/>
<dbReference type="Pfam" id="PF25539">
    <property type="entry name" value="Bestrophin_2"/>
    <property type="match status" value="1"/>
</dbReference>
<evidence type="ECO:0000256" key="9">
    <source>
        <dbReference type="SAM" id="Phobius"/>
    </source>
</evidence>
<accession>A0A2T3A122</accession>
<dbReference type="AlphaFoldDB" id="A0A2T3A122"/>
<feature type="transmembrane region" description="Helical" evidence="9">
    <location>
        <begin position="325"/>
        <end position="343"/>
    </location>
</feature>
<evidence type="ECO:0000256" key="6">
    <source>
        <dbReference type="ARBA" id="ARBA00023065"/>
    </source>
</evidence>
<keyword evidence="3" id="KW-1003">Cell membrane</keyword>
<comment type="subcellular location">
    <subcellularLocation>
        <location evidence="1">Cell membrane</location>
        <topology evidence="1">Multi-pass membrane protein</topology>
    </subcellularLocation>
</comment>
<keyword evidence="2" id="KW-0813">Transport</keyword>
<dbReference type="InterPro" id="IPR044669">
    <property type="entry name" value="YneE/VCCN1/2-like"/>
</dbReference>
<feature type="transmembrane region" description="Helical" evidence="9">
    <location>
        <begin position="349"/>
        <end position="366"/>
    </location>
</feature>
<dbReference type="InParanoid" id="A0A2T3A122"/>
<name>A0A2T3A122_9PEZI</name>
<evidence type="ECO:0000256" key="3">
    <source>
        <dbReference type="ARBA" id="ARBA00022475"/>
    </source>
</evidence>
<feature type="transmembrane region" description="Helical" evidence="9">
    <location>
        <begin position="119"/>
        <end position="137"/>
    </location>
</feature>
<dbReference type="STRING" id="2025994.A0A2T3A122"/>
<reference evidence="10 11" key="1">
    <citation type="journal article" date="2018" name="Mycol. Prog.">
        <title>Coniella lustricola, a new species from submerged detritus.</title>
        <authorList>
            <person name="Raudabaugh D.B."/>
            <person name="Iturriaga T."/>
            <person name="Carver A."/>
            <person name="Mondo S."/>
            <person name="Pangilinan J."/>
            <person name="Lipzen A."/>
            <person name="He G."/>
            <person name="Amirebrahimi M."/>
            <person name="Grigoriev I.V."/>
            <person name="Miller A.N."/>
        </authorList>
    </citation>
    <scope>NUCLEOTIDE SEQUENCE [LARGE SCALE GENOMIC DNA]</scope>
    <source>
        <strain evidence="10 11">B22-T-1</strain>
    </source>
</reference>
<evidence type="ECO:0000313" key="10">
    <source>
        <dbReference type="EMBL" id="PSR80852.1"/>
    </source>
</evidence>
<sequence>MSASNTLRGSSSFRGTSFTSNASGLSTPSPSGTTRGPTWKHHDFYAPRGLKHLHSFEPDFDEYWEGPRDIRQFSRVPLCLRLYGSVLPKIIAPLVFVGVWAAAITTVCEKVMDLGINSILLTVLGFIVGLALSFRFSTAYERYSDGSKYWTALLLHSRVLARTLWIFARERHAESEELGKKDLLGKLSAINLLNAFAVSLKHRQRFEPATMYLDLAPLVVHLDTMAGRANQALLVRKPKSRWFYAAEYLGLPLTVEDPREVLDNATENLGNLPLEILTYLSTYIKHIIQEGTLDGLHQGSAMNCITNLSEIQAGLERISDTPIPIAYSIAIAQVTWVYILLLPLQLWNFLGWLTIPGTLFAAYIVLSFERIGREIEDPFGTDVNDLPLEQYCRDLSADLDVLTRSPAPDVSEWMHASTNKVLYPLSLTGFDAWTDRSVAEIREALRVKASTRATTRMNTVRPNEGTPLLQEEV</sequence>